<protein>
    <submittedName>
        <fullName evidence="3">Uncharacterized protein</fullName>
    </submittedName>
</protein>
<accession>A0A5N7MU15</accession>
<keyword evidence="4" id="KW-1185">Reference proteome</keyword>
<evidence type="ECO:0000256" key="2">
    <source>
        <dbReference type="SAM" id="SignalP"/>
    </source>
</evidence>
<feature type="transmembrane region" description="Helical" evidence="1">
    <location>
        <begin position="58"/>
        <end position="86"/>
    </location>
</feature>
<feature type="signal peptide" evidence="2">
    <location>
        <begin position="1"/>
        <end position="18"/>
    </location>
</feature>
<evidence type="ECO:0000313" key="4">
    <source>
        <dbReference type="Proteomes" id="UP000403266"/>
    </source>
</evidence>
<feature type="chain" id="PRO_5030135770" evidence="2">
    <location>
        <begin position="19"/>
        <end position="95"/>
    </location>
</feature>
<keyword evidence="1" id="KW-0472">Membrane</keyword>
<reference evidence="3 4" key="1">
    <citation type="journal article" date="2019" name="Syst. Appl. Microbiol.">
        <title>Microvirga tunisiensis sp. nov., a root nodule symbiotic bacterium isolated from Lupinus micranthus and L. luteus grown in Northern Tunisia.</title>
        <authorList>
            <person name="Msaddak A."/>
            <person name="Rejili M."/>
            <person name="Duran D."/>
            <person name="Mars M."/>
            <person name="Palacios J.M."/>
            <person name="Ruiz-Argueso T."/>
            <person name="Rey L."/>
            <person name="Imperial J."/>
        </authorList>
    </citation>
    <scope>NUCLEOTIDE SEQUENCE [LARGE SCALE GENOMIC DNA]</scope>
    <source>
        <strain evidence="3 4">Lmie10</strain>
    </source>
</reference>
<dbReference type="RefSeq" id="WP_152717312.1">
    <property type="nucleotide sequence ID" value="NZ_VOSJ01000410.1"/>
</dbReference>
<dbReference type="EMBL" id="VOSK01000376">
    <property type="protein sequence ID" value="MPR30475.1"/>
    <property type="molecule type" value="Genomic_DNA"/>
</dbReference>
<evidence type="ECO:0000313" key="3">
    <source>
        <dbReference type="EMBL" id="MPR30475.1"/>
    </source>
</evidence>
<keyword evidence="1" id="KW-1133">Transmembrane helix</keyword>
<evidence type="ECO:0000256" key="1">
    <source>
        <dbReference type="SAM" id="Phobius"/>
    </source>
</evidence>
<dbReference type="AlphaFoldDB" id="A0A5N7MU15"/>
<dbReference type="Proteomes" id="UP000403266">
    <property type="component" value="Unassembled WGS sequence"/>
</dbReference>
<proteinExistence type="predicted"/>
<name>A0A5N7MU15_9HYPH</name>
<comment type="caution">
    <text evidence="3">The sequence shown here is derived from an EMBL/GenBank/DDBJ whole genome shotgun (WGS) entry which is preliminary data.</text>
</comment>
<gene>
    <name evidence="3" type="ORF">FS320_37065</name>
</gene>
<keyword evidence="2" id="KW-0732">Signal</keyword>
<organism evidence="3 4">
    <name type="scientific">Microvirga tunisiensis</name>
    <dbReference type="NCBI Taxonomy" id="2108360"/>
    <lineage>
        <taxon>Bacteria</taxon>
        <taxon>Pseudomonadati</taxon>
        <taxon>Pseudomonadota</taxon>
        <taxon>Alphaproteobacteria</taxon>
        <taxon>Hyphomicrobiales</taxon>
        <taxon>Methylobacteriaceae</taxon>
        <taxon>Microvirga</taxon>
    </lineage>
</organism>
<keyword evidence="1" id="KW-0812">Transmembrane</keyword>
<sequence length="95" mass="9259">MSRIRVAAVSVARSTCVAVPLAVSIVPGTTCCSAVSRGTIAAGIAFIPRVPAIPGVPVIPAVAIAARIAVSVASVVSVPAAIVAFLGGSRRALQG</sequence>